<dbReference type="PANTHER" id="PTHR28624:SF1">
    <property type="entry name" value="MITOCHONDRIAL POTASSIUM CHANNEL"/>
    <property type="match status" value="1"/>
</dbReference>
<reference evidence="2 3" key="1">
    <citation type="submission" date="2019-07" db="EMBL/GenBank/DDBJ databases">
        <title>Draft genome assembly of a fouling barnacle, Amphibalanus amphitrite (Darwin, 1854): The first reference genome for Thecostraca.</title>
        <authorList>
            <person name="Kim W."/>
        </authorList>
    </citation>
    <scope>NUCLEOTIDE SEQUENCE [LARGE SCALE GENOMIC DNA]</scope>
    <source>
        <strain evidence="2">SNU_AA5</strain>
        <tissue evidence="2">Soma without cirri and trophi</tissue>
    </source>
</reference>
<comment type="caution">
    <text evidence="2">The sequence shown here is derived from an EMBL/GenBank/DDBJ whole genome shotgun (WGS) entry which is preliminary data.</text>
</comment>
<dbReference type="Proteomes" id="UP000440578">
    <property type="component" value="Unassembled WGS sequence"/>
</dbReference>
<proteinExistence type="predicted"/>
<feature type="transmembrane region" description="Helical" evidence="1">
    <location>
        <begin position="316"/>
        <end position="338"/>
    </location>
</feature>
<feature type="transmembrane region" description="Helical" evidence="1">
    <location>
        <begin position="164"/>
        <end position="187"/>
    </location>
</feature>
<keyword evidence="1" id="KW-1133">Transmembrane helix</keyword>
<dbReference type="OrthoDB" id="6243211at2759"/>
<organism evidence="2 3">
    <name type="scientific">Amphibalanus amphitrite</name>
    <name type="common">Striped barnacle</name>
    <name type="synonym">Balanus amphitrite</name>
    <dbReference type="NCBI Taxonomy" id="1232801"/>
    <lineage>
        <taxon>Eukaryota</taxon>
        <taxon>Metazoa</taxon>
        <taxon>Ecdysozoa</taxon>
        <taxon>Arthropoda</taxon>
        <taxon>Crustacea</taxon>
        <taxon>Multicrustacea</taxon>
        <taxon>Cirripedia</taxon>
        <taxon>Thoracica</taxon>
        <taxon>Thoracicalcarea</taxon>
        <taxon>Balanomorpha</taxon>
        <taxon>Balanoidea</taxon>
        <taxon>Balanidae</taxon>
        <taxon>Amphibalaninae</taxon>
        <taxon>Amphibalanus</taxon>
    </lineage>
</organism>
<gene>
    <name evidence="2" type="primary">CCDC51</name>
    <name evidence="2" type="ORF">FJT64_025708</name>
</gene>
<evidence type="ECO:0000313" key="3">
    <source>
        <dbReference type="Proteomes" id="UP000440578"/>
    </source>
</evidence>
<dbReference type="EMBL" id="VIIS01001085">
    <property type="protein sequence ID" value="KAF0302166.1"/>
    <property type="molecule type" value="Genomic_DNA"/>
</dbReference>
<sequence length="344" mass="37721">MISSTLARYTCSNLQKGVTLCKAHSRLSSSSVHVEGLKDKFGSLMKSYEQYIGIAEVTAAQNRVIEAEELFLRAQAQRREHQIHMNHIQAKLKDLHAEIAKTSRGEDRYLALVTEEHRVLREESRLSSEYKLLEKAEQELFSALSNAVRTSHEKERAQAEKTKYWSIIGSAIGAFIGIGGTSINNWLRMRELRSIASSSAEVPVKLQEDVAVLTSSVEHQQNEVKKAMHSIEALFSSLPLSAISHGADGGAGRLPLQLGERFAAEVSAQLERLEQQQAGLRRELTAGWQQAAAGGADSESVQLLLMEHERRVERRLMHASAALATVGVVCGAALAVAVSRAFGG</sequence>
<evidence type="ECO:0000256" key="1">
    <source>
        <dbReference type="SAM" id="Phobius"/>
    </source>
</evidence>
<evidence type="ECO:0000313" key="2">
    <source>
        <dbReference type="EMBL" id="KAF0302166.1"/>
    </source>
</evidence>
<dbReference type="PANTHER" id="PTHR28624">
    <property type="entry name" value="COILED-COIL DOMAIN-CONTAINING PROTEIN 51"/>
    <property type="match status" value="1"/>
</dbReference>
<dbReference type="InterPro" id="IPR037660">
    <property type="entry name" value="CCDC51"/>
</dbReference>
<name>A0A6A4W4D1_AMPAM</name>
<accession>A0A6A4W4D1</accession>
<dbReference type="AlphaFoldDB" id="A0A6A4W4D1"/>
<keyword evidence="3" id="KW-1185">Reference proteome</keyword>
<keyword evidence="1" id="KW-0812">Transmembrane</keyword>
<keyword evidence="1" id="KW-0472">Membrane</keyword>
<protein>
    <submittedName>
        <fullName evidence="2">Coiled-coil domain-containing protein 51</fullName>
    </submittedName>
</protein>